<gene>
    <name evidence="2" type="ORF">FHW14_003641</name>
</gene>
<comment type="caution">
    <text evidence="2">The sequence shown here is derived from an EMBL/GenBank/DDBJ whole genome shotgun (WGS) entry which is preliminary data.</text>
</comment>
<feature type="compositionally biased region" description="Acidic residues" evidence="1">
    <location>
        <begin position="30"/>
        <end position="42"/>
    </location>
</feature>
<proteinExistence type="predicted"/>
<evidence type="ECO:0000313" key="2">
    <source>
        <dbReference type="EMBL" id="MBB2988447.1"/>
    </source>
</evidence>
<accession>A0A839PY46</accession>
<dbReference type="Proteomes" id="UP000590811">
    <property type="component" value="Unassembled WGS sequence"/>
</dbReference>
<dbReference type="EMBL" id="JACHVT010000012">
    <property type="protein sequence ID" value="MBB2988447.1"/>
    <property type="molecule type" value="Genomic_DNA"/>
</dbReference>
<sequence>MSKQQSRDFALEAHRAAVQHLADCHAAMDAQDEFEGPDEDFPDSPASAPFNGCDDCQVRETLHAAWPVLYEAVLADQPPLVRVMVRWHAALDEAVATLRSGVARRLSRSTR</sequence>
<reference evidence="2 3" key="1">
    <citation type="submission" date="2020-08" db="EMBL/GenBank/DDBJ databases">
        <title>Genomic Encyclopedia of Type Strains, Phase IV (KMG-V): Genome sequencing to study the core and pangenomes of soil and plant-associated prokaryotes.</title>
        <authorList>
            <person name="Whitman W."/>
        </authorList>
    </citation>
    <scope>NUCLEOTIDE SEQUENCE [LARGE SCALE GENOMIC DNA]</scope>
    <source>
        <strain evidence="2 3">B3ACCR2</strain>
    </source>
</reference>
<evidence type="ECO:0000313" key="3">
    <source>
        <dbReference type="Proteomes" id="UP000590811"/>
    </source>
</evidence>
<dbReference type="AlphaFoldDB" id="A0A839PY46"/>
<feature type="region of interest" description="Disordered" evidence="1">
    <location>
        <begin position="28"/>
        <end position="49"/>
    </location>
</feature>
<name>A0A839PY46_9MICO</name>
<protein>
    <submittedName>
        <fullName evidence="2">Uncharacterized protein</fullName>
    </submittedName>
</protein>
<evidence type="ECO:0000256" key="1">
    <source>
        <dbReference type="SAM" id="MobiDB-lite"/>
    </source>
</evidence>
<dbReference type="RefSeq" id="WP_184511397.1">
    <property type="nucleotide sequence ID" value="NZ_JACHVT010000012.1"/>
</dbReference>
<organism evidence="2 3">
    <name type="scientific">Terracoccus luteus</name>
    <dbReference type="NCBI Taxonomy" id="53356"/>
    <lineage>
        <taxon>Bacteria</taxon>
        <taxon>Bacillati</taxon>
        <taxon>Actinomycetota</taxon>
        <taxon>Actinomycetes</taxon>
        <taxon>Micrococcales</taxon>
        <taxon>Intrasporangiaceae</taxon>
        <taxon>Terracoccus</taxon>
    </lineage>
</organism>